<dbReference type="EMBL" id="CP144699">
    <property type="protein sequence ID" value="WVZ21392.1"/>
    <property type="molecule type" value="Genomic_DNA"/>
</dbReference>
<dbReference type="Proteomes" id="UP001374535">
    <property type="component" value="Chromosome 2"/>
</dbReference>
<evidence type="ECO:0000313" key="1">
    <source>
        <dbReference type="EMBL" id="WVZ21392.1"/>
    </source>
</evidence>
<proteinExistence type="predicted"/>
<accession>A0AAQ3S8G9</accession>
<protein>
    <submittedName>
        <fullName evidence="1">Uncharacterized protein</fullName>
    </submittedName>
</protein>
<organism evidence="1 2">
    <name type="scientific">Vigna mungo</name>
    <name type="common">Black gram</name>
    <name type="synonym">Phaseolus mungo</name>
    <dbReference type="NCBI Taxonomy" id="3915"/>
    <lineage>
        <taxon>Eukaryota</taxon>
        <taxon>Viridiplantae</taxon>
        <taxon>Streptophyta</taxon>
        <taxon>Embryophyta</taxon>
        <taxon>Tracheophyta</taxon>
        <taxon>Spermatophyta</taxon>
        <taxon>Magnoliopsida</taxon>
        <taxon>eudicotyledons</taxon>
        <taxon>Gunneridae</taxon>
        <taxon>Pentapetalae</taxon>
        <taxon>rosids</taxon>
        <taxon>fabids</taxon>
        <taxon>Fabales</taxon>
        <taxon>Fabaceae</taxon>
        <taxon>Papilionoideae</taxon>
        <taxon>50 kb inversion clade</taxon>
        <taxon>NPAAA clade</taxon>
        <taxon>indigoferoid/millettioid clade</taxon>
        <taxon>Phaseoleae</taxon>
        <taxon>Vigna</taxon>
    </lineage>
</organism>
<keyword evidence="2" id="KW-1185">Reference proteome</keyword>
<name>A0AAQ3S8G9_VIGMU</name>
<gene>
    <name evidence="1" type="ORF">V8G54_008714</name>
</gene>
<dbReference type="AlphaFoldDB" id="A0AAQ3S8G9"/>
<reference evidence="1 2" key="1">
    <citation type="journal article" date="2023" name="Life. Sci Alliance">
        <title>Evolutionary insights into 3D genome organization and epigenetic landscape of Vigna mungo.</title>
        <authorList>
            <person name="Junaid A."/>
            <person name="Singh B."/>
            <person name="Bhatia S."/>
        </authorList>
    </citation>
    <scope>NUCLEOTIDE SEQUENCE [LARGE SCALE GENOMIC DNA]</scope>
    <source>
        <strain evidence="1">Urdbean</strain>
    </source>
</reference>
<sequence length="166" mass="18498">MFFKPCLKFTKIGHDLSFQSQASNRPCKLLRLHGININTNQLLPTTTTMSISANTCSADGPIPFTNPSLTMPPSPIPQNPLFDPLHIKFHLTNLRGLGTAKPLLNNHRSGLTNTPHTASKLMQILIHLVRSTTPRTHLQKRGEFRLLQTHSNAIHVLLHLVGLIRV</sequence>
<evidence type="ECO:0000313" key="2">
    <source>
        <dbReference type="Proteomes" id="UP001374535"/>
    </source>
</evidence>